<reference evidence="2 3" key="1">
    <citation type="journal article" date="2014" name="Proc. Natl. Acad. Sci. U.S.A.">
        <title>Trajectory and genomic determinants of fungal-pathogen speciation and host adaptation.</title>
        <authorList>
            <person name="Hu X."/>
            <person name="Xiao G."/>
            <person name="Zheng P."/>
            <person name="Shang Y."/>
            <person name="Su Y."/>
            <person name="Zhang X."/>
            <person name="Liu X."/>
            <person name="Zhan S."/>
            <person name="St Leger R.J."/>
            <person name="Wang C."/>
        </authorList>
    </citation>
    <scope>NUCLEOTIDE SEQUENCE [LARGE SCALE GENOMIC DNA]</scope>
    <source>
        <strain evidence="2 3">ARSEF 1941</strain>
    </source>
</reference>
<dbReference type="AlphaFoldDB" id="A0A0B2WTE1"/>
<feature type="domain" description="Macro" evidence="1">
    <location>
        <begin position="34"/>
        <end position="215"/>
    </location>
</feature>
<dbReference type="PANTHER" id="PTHR11106:SF27">
    <property type="entry name" value="MACRO DOMAIN-CONTAINING PROTEIN"/>
    <property type="match status" value="1"/>
</dbReference>
<dbReference type="EMBL" id="AZHE01000005">
    <property type="protein sequence ID" value="KHN99331.1"/>
    <property type="molecule type" value="Genomic_DNA"/>
</dbReference>
<protein>
    <submittedName>
        <fullName evidence="2">Appr-1-p processing</fullName>
    </submittedName>
</protein>
<comment type="caution">
    <text evidence="2">The sequence shown here is derived from an EMBL/GenBank/DDBJ whole genome shotgun (WGS) entry which is preliminary data.</text>
</comment>
<organism evidence="2 3">
    <name type="scientific">Metarhizium album (strain ARSEF 1941)</name>
    <dbReference type="NCBI Taxonomy" id="1081103"/>
    <lineage>
        <taxon>Eukaryota</taxon>
        <taxon>Fungi</taxon>
        <taxon>Dikarya</taxon>
        <taxon>Ascomycota</taxon>
        <taxon>Pezizomycotina</taxon>
        <taxon>Sordariomycetes</taxon>
        <taxon>Hypocreomycetidae</taxon>
        <taxon>Hypocreales</taxon>
        <taxon>Clavicipitaceae</taxon>
        <taxon>Metarhizium</taxon>
    </lineage>
</organism>
<evidence type="ECO:0000313" key="2">
    <source>
        <dbReference type="EMBL" id="KHN99331.1"/>
    </source>
</evidence>
<dbReference type="NCBIfam" id="NF001664">
    <property type="entry name" value="PRK00431.1-6"/>
    <property type="match status" value="1"/>
</dbReference>
<gene>
    <name evidence="2" type="ORF">MAM_03029</name>
</gene>
<dbReference type="CDD" id="cd02908">
    <property type="entry name" value="Macro_OAADPr_deacetylase"/>
    <property type="match status" value="1"/>
</dbReference>
<dbReference type="Pfam" id="PF01661">
    <property type="entry name" value="Macro"/>
    <property type="match status" value="1"/>
</dbReference>
<dbReference type="HOGENOM" id="CLU_046550_3_1_1"/>
<dbReference type="PANTHER" id="PTHR11106">
    <property type="entry name" value="GANGLIOSIDE INDUCED DIFFERENTIATION ASSOCIATED PROTEIN 2-RELATED"/>
    <property type="match status" value="1"/>
</dbReference>
<dbReference type="GeneID" id="63737484"/>
<name>A0A0B2WTE1_METAS</name>
<dbReference type="PROSITE" id="PS51154">
    <property type="entry name" value="MACRO"/>
    <property type="match status" value="1"/>
</dbReference>
<evidence type="ECO:0000313" key="3">
    <source>
        <dbReference type="Proteomes" id="UP000030816"/>
    </source>
</evidence>
<dbReference type="STRING" id="1081103.A0A0B2WTE1"/>
<sequence>MASTSIKAITDIPTVAQLYRESALRKVASSSPSDSSISRSAPINSRVGLIRGDITTLQLDAIVNAANPALLGGGGVDGAIHRAAGPELLDECRGIGGCSTGDSCLTRGYKLPAKHVIHTVGPIYDGHSPQTSENLLRSCYETSLRLAVSSGIKTLAFAAISTGIYGYPSQDAARVACETVRKFLHNDGGALDRVVFVTFEPKDVTAYNDALPKYFPPEEGA</sequence>
<dbReference type="InterPro" id="IPR043472">
    <property type="entry name" value="Macro_dom-like"/>
</dbReference>
<dbReference type="OrthoDB" id="6077599at2759"/>
<dbReference type="InterPro" id="IPR002589">
    <property type="entry name" value="Macro_dom"/>
</dbReference>
<dbReference type="SUPFAM" id="SSF52949">
    <property type="entry name" value="Macro domain-like"/>
    <property type="match status" value="1"/>
</dbReference>
<dbReference type="SMART" id="SM00506">
    <property type="entry name" value="A1pp"/>
    <property type="match status" value="1"/>
</dbReference>
<dbReference type="RefSeq" id="XP_040680397.1">
    <property type="nucleotide sequence ID" value="XM_040821828.1"/>
</dbReference>
<proteinExistence type="predicted"/>
<keyword evidence="3" id="KW-1185">Reference proteome</keyword>
<dbReference type="Proteomes" id="UP000030816">
    <property type="component" value="Unassembled WGS sequence"/>
</dbReference>
<accession>A0A0B2WTE1</accession>
<evidence type="ECO:0000259" key="1">
    <source>
        <dbReference type="PROSITE" id="PS51154"/>
    </source>
</evidence>
<dbReference type="Gene3D" id="3.40.220.10">
    <property type="entry name" value="Leucine Aminopeptidase, subunit E, domain 1"/>
    <property type="match status" value="1"/>
</dbReference>